<proteinExistence type="predicted"/>
<dbReference type="AlphaFoldDB" id="A0A1B7X5P6"/>
<name>A0A1B7X5P6_APHFL</name>
<evidence type="ECO:0000313" key="1">
    <source>
        <dbReference type="EMBL" id="OBQ44699.1"/>
    </source>
</evidence>
<accession>A0A1B7X5P6</accession>
<dbReference type="EMBL" id="LJOW01000016">
    <property type="protein sequence ID" value="OBQ44699.1"/>
    <property type="molecule type" value="Genomic_DNA"/>
</dbReference>
<comment type="caution">
    <text evidence="1">The sequence shown here is derived from an EMBL/GenBank/DDBJ whole genome shotgun (WGS) entry which is preliminary data.</text>
</comment>
<evidence type="ECO:0000313" key="2">
    <source>
        <dbReference type="Proteomes" id="UP000092093"/>
    </source>
</evidence>
<sequence length="71" mass="8408">MDNGTVTGINFDFSKLFKPPFIDKTSFHRSQKIQDKINEWKQKNLAIFWLLSHNRLSCLWSSIIQILYSFA</sequence>
<protein>
    <submittedName>
        <fullName evidence="1">Uncharacterized protein</fullName>
    </submittedName>
</protein>
<dbReference type="Proteomes" id="UP000092093">
    <property type="component" value="Unassembled WGS sequence"/>
</dbReference>
<gene>
    <name evidence="1" type="ORF">AN484_05515</name>
</gene>
<organism evidence="1 2">
    <name type="scientific">Aphanizomenon flos-aquae WA102</name>
    <dbReference type="NCBI Taxonomy" id="1710896"/>
    <lineage>
        <taxon>Bacteria</taxon>
        <taxon>Bacillati</taxon>
        <taxon>Cyanobacteriota</taxon>
        <taxon>Cyanophyceae</taxon>
        <taxon>Nostocales</taxon>
        <taxon>Aphanizomenonaceae</taxon>
        <taxon>Aphanizomenon</taxon>
    </lineage>
</organism>
<reference evidence="1 2" key="1">
    <citation type="submission" date="2015-09" db="EMBL/GenBank/DDBJ databases">
        <title>Aphanizomenon flos-aquae WA102.</title>
        <authorList>
            <person name="Driscoll C."/>
        </authorList>
    </citation>
    <scope>NUCLEOTIDE SEQUENCE [LARGE SCALE GENOMIC DNA]</scope>
    <source>
        <strain evidence="1">WA102</strain>
    </source>
</reference>